<dbReference type="Gramene" id="OPUNC01G33680.1">
    <property type="protein sequence ID" value="OPUNC01G33680.1"/>
    <property type="gene ID" value="OPUNC01G33680"/>
</dbReference>
<name>A0A0E0JQ38_ORYPU</name>
<organism evidence="1">
    <name type="scientific">Oryza punctata</name>
    <name type="common">Red rice</name>
    <dbReference type="NCBI Taxonomy" id="4537"/>
    <lineage>
        <taxon>Eukaryota</taxon>
        <taxon>Viridiplantae</taxon>
        <taxon>Streptophyta</taxon>
        <taxon>Embryophyta</taxon>
        <taxon>Tracheophyta</taxon>
        <taxon>Spermatophyta</taxon>
        <taxon>Magnoliopsida</taxon>
        <taxon>Liliopsida</taxon>
        <taxon>Poales</taxon>
        <taxon>Poaceae</taxon>
        <taxon>BOP clade</taxon>
        <taxon>Oryzoideae</taxon>
        <taxon>Oryzeae</taxon>
        <taxon>Oryzinae</taxon>
        <taxon>Oryza</taxon>
    </lineage>
</organism>
<dbReference type="STRING" id="4537.A0A0E0JQ38"/>
<accession>A0A0E0JQ38</accession>
<reference evidence="1" key="1">
    <citation type="submission" date="2015-04" db="UniProtKB">
        <authorList>
            <consortium name="EnsemblPlants"/>
        </authorList>
    </citation>
    <scope>IDENTIFICATION</scope>
</reference>
<proteinExistence type="predicted"/>
<dbReference type="Proteomes" id="UP000026962">
    <property type="component" value="Chromosome 1"/>
</dbReference>
<dbReference type="AlphaFoldDB" id="A0A0E0JQ38"/>
<keyword evidence="2" id="KW-1185">Reference proteome</keyword>
<reference evidence="1" key="2">
    <citation type="submission" date="2018-05" db="EMBL/GenBank/DDBJ databases">
        <title>OpunRS2 (Oryza punctata Reference Sequence Version 2).</title>
        <authorList>
            <person name="Zhang J."/>
            <person name="Kudrna D."/>
            <person name="Lee S."/>
            <person name="Talag J."/>
            <person name="Welchert J."/>
            <person name="Wing R.A."/>
        </authorList>
    </citation>
    <scope>NUCLEOTIDE SEQUENCE [LARGE SCALE GENOMIC DNA]</scope>
</reference>
<evidence type="ECO:0000313" key="1">
    <source>
        <dbReference type="EnsemblPlants" id="OPUNC01G33680.1"/>
    </source>
</evidence>
<protein>
    <recommendedName>
        <fullName evidence="3">RNase H type-1 domain-containing protein</fullName>
    </recommendedName>
</protein>
<evidence type="ECO:0008006" key="3">
    <source>
        <dbReference type="Google" id="ProtNLM"/>
    </source>
</evidence>
<evidence type="ECO:0000313" key="2">
    <source>
        <dbReference type="Proteomes" id="UP000026962"/>
    </source>
</evidence>
<sequence>MSVHHRFLYPEPLASSILPFFFPLGSCLDGYAKVNVNAAFIEDTGEASAGIIVRDCRGLVEALACLEGLRVAMEWIHMPLAAGSYNNTCQTCPITVL</sequence>
<dbReference type="HOGENOM" id="CLU_2350354_0_0_1"/>
<dbReference type="EnsemblPlants" id="OPUNC01G33680.1">
    <property type="protein sequence ID" value="OPUNC01G33680.1"/>
    <property type="gene ID" value="OPUNC01G33680"/>
</dbReference>